<evidence type="ECO:0000256" key="4">
    <source>
        <dbReference type="ARBA" id="ARBA00022801"/>
    </source>
</evidence>
<dbReference type="Proteomes" id="UP000622405">
    <property type="component" value="Unassembled WGS sequence"/>
</dbReference>
<gene>
    <name evidence="8" type="primary">radC</name>
    <name evidence="8" type="ORF">GH811_06625</name>
</gene>
<evidence type="ECO:0000256" key="6">
    <source>
        <dbReference type="ARBA" id="ARBA00023049"/>
    </source>
</evidence>
<evidence type="ECO:0000313" key="8">
    <source>
        <dbReference type="EMBL" id="MBC3899285.1"/>
    </source>
</evidence>
<dbReference type="EMBL" id="WJBE01000004">
    <property type="protein sequence ID" value="MBC3899285.1"/>
    <property type="molecule type" value="Genomic_DNA"/>
</dbReference>
<organism evidence="8 9">
    <name type="scientific">Acetobacterium malicum</name>
    <dbReference type="NCBI Taxonomy" id="52692"/>
    <lineage>
        <taxon>Bacteria</taxon>
        <taxon>Bacillati</taxon>
        <taxon>Bacillota</taxon>
        <taxon>Clostridia</taxon>
        <taxon>Eubacteriales</taxon>
        <taxon>Eubacteriaceae</taxon>
        <taxon>Acetobacterium</taxon>
    </lineage>
</organism>
<dbReference type="Pfam" id="PF04002">
    <property type="entry name" value="RadC"/>
    <property type="match status" value="1"/>
</dbReference>
<dbReference type="SUPFAM" id="SSF102712">
    <property type="entry name" value="JAB1/MPN domain"/>
    <property type="match status" value="1"/>
</dbReference>
<dbReference type="NCBIfam" id="TIGR00608">
    <property type="entry name" value="radc"/>
    <property type="match status" value="1"/>
</dbReference>
<dbReference type="InterPro" id="IPR020891">
    <property type="entry name" value="UPF0758_CS"/>
</dbReference>
<evidence type="ECO:0000256" key="5">
    <source>
        <dbReference type="ARBA" id="ARBA00022833"/>
    </source>
</evidence>
<keyword evidence="6" id="KW-0482">Metalloprotease</keyword>
<accession>A0ABR6YVR0</accession>
<evidence type="ECO:0000256" key="3">
    <source>
        <dbReference type="ARBA" id="ARBA00022723"/>
    </source>
</evidence>
<keyword evidence="3" id="KW-0479">Metal-binding</keyword>
<reference evidence="8 9" key="1">
    <citation type="journal article" date="2020" name="mSystems">
        <title>Defining Genomic and Predicted Metabolic Features of the Acetobacterium Genus.</title>
        <authorList>
            <person name="Ross D.E."/>
            <person name="Marshall C.W."/>
            <person name="Gulliver D."/>
            <person name="May H.D."/>
            <person name="Norman R.S."/>
        </authorList>
    </citation>
    <scope>NUCLEOTIDE SEQUENCE [LARGE SCALE GENOMIC DNA]</scope>
    <source>
        <strain evidence="8 9">DSM 4132</strain>
    </source>
</reference>
<evidence type="ECO:0000313" key="9">
    <source>
        <dbReference type="Proteomes" id="UP000622405"/>
    </source>
</evidence>
<comment type="caution">
    <text evidence="8">The sequence shown here is derived from an EMBL/GenBank/DDBJ whole genome shotgun (WGS) entry which is preliminary data.</text>
</comment>
<comment type="similarity">
    <text evidence="1">Belongs to the UPF0758 family.</text>
</comment>
<dbReference type="PROSITE" id="PS50249">
    <property type="entry name" value="MPN"/>
    <property type="match status" value="1"/>
</dbReference>
<keyword evidence="2" id="KW-0645">Protease</keyword>
<keyword evidence="9" id="KW-1185">Reference proteome</keyword>
<evidence type="ECO:0000256" key="2">
    <source>
        <dbReference type="ARBA" id="ARBA00022670"/>
    </source>
</evidence>
<dbReference type="PANTHER" id="PTHR30471">
    <property type="entry name" value="DNA REPAIR PROTEIN RADC"/>
    <property type="match status" value="1"/>
</dbReference>
<evidence type="ECO:0000256" key="1">
    <source>
        <dbReference type="ARBA" id="ARBA00010243"/>
    </source>
</evidence>
<dbReference type="Gene3D" id="3.40.140.10">
    <property type="entry name" value="Cytidine Deaminase, domain 2"/>
    <property type="match status" value="1"/>
</dbReference>
<keyword evidence="4" id="KW-0378">Hydrolase</keyword>
<name>A0ABR6YVR0_9FIRM</name>
<dbReference type="CDD" id="cd08071">
    <property type="entry name" value="MPN_DUF2466"/>
    <property type="match status" value="1"/>
</dbReference>
<evidence type="ECO:0000259" key="7">
    <source>
        <dbReference type="PROSITE" id="PS50249"/>
    </source>
</evidence>
<proteinExistence type="inferred from homology"/>
<dbReference type="InterPro" id="IPR037518">
    <property type="entry name" value="MPN"/>
</dbReference>
<keyword evidence="5" id="KW-0862">Zinc</keyword>
<dbReference type="InterPro" id="IPR001405">
    <property type="entry name" value="UPF0758"/>
</dbReference>
<feature type="domain" description="MPN" evidence="7">
    <location>
        <begin position="29"/>
        <end position="152"/>
    </location>
</feature>
<protein>
    <submittedName>
        <fullName evidence="8">DNA repair protein RadC</fullName>
    </submittedName>
</protein>
<dbReference type="InterPro" id="IPR025657">
    <property type="entry name" value="RadC_JAB"/>
</dbReference>
<sequence>MSKATAAKRINIVSLKLVREGSILYQTRRISSPKDAVGIGQQFLEEADREQVIVCCLDTKNQPVSVNVVSMGTLNSSLVHPREVFKTAILSNAANIILFHNHPSGDPSPSQEDISITKRIQEAGTLLGIELLDHLIIGSEDRFCSMKERGDLK</sequence>
<dbReference type="PANTHER" id="PTHR30471:SF3">
    <property type="entry name" value="UPF0758 PROTEIN YEES-RELATED"/>
    <property type="match status" value="1"/>
</dbReference>
<dbReference type="RefSeq" id="WP_186893781.1">
    <property type="nucleotide sequence ID" value="NZ_WJBE01000004.1"/>
</dbReference>
<dbReference type="PROSITE" id="PS01302">
    <property type="entry name" value="UPF0758"/>
    <property type="match status" value="1"/>
</dbReference>